<proteinExistence type="inferred from homology"/>
<keyword evidence="10" id="KW-1185">Reference proteome</keyword>
<keyword evidence="3 7" id="KW-0997">Cell inner membrane</keyword>
<feature type="transmembrane region" description="Helical" evidence="7">
    <location>
        <begin position="241"/>
        <end position="260"/>
    </location>
</feature>
<evidence type="ECO:0000256" key="7">
    <source>
        <dbReference type="RuleBase" id="RU369079"/>
    </source>
</evidence>
<feature type="transmembrane region" description="Helical" evidence="7">
    <location>
        <begin position="314"/>
        <end position="344"/>
    </location>
</feature>
<keyword evidence="6 7" id="KW-0472">Membrane</keyword>
<dbReference type="PANTHER" id="PTHR33362:SF5">
    <property type="entry name" value="C4-DICARBOXYLATE TRAP TRANSPORTER LARGE PERMEASE PROTEIN DCTM"/>
    <property type="match status" value="1"/>
</dbReference>
<evidence type="ECO:0000256" key="5">
    <source>
        <dbReference type="ARBA" id="ARBA00022989"/>
    </source>
</evidence>
<feature type="transmembrane region" description="Helical" evidence="7">
    <location>
        <begin position="397"/>
        <end position="421"/>
    </location>
</feature>
<keyword evidence="7" id="KW-0813">Transport</keyword>
<evidence type="ECO:0000259" key="8">
    <source>
        <dbReference type="Pfam" id="PF06808"/>
    </source>
</evidence>
<sequence length="428" mass="45180">MTFLALLVALFVLLYLGMPMFAALFLLPLAVLVWVEGSLPALGELVIGHLDGYLLVAIPLFMLMAHVMVRGRVVDDLYGAAFALLRGVRGGVGIATVAACTIFAAISGSSVATALTVGKIAIPQMLRYGMSRRGAYGVVAGGGTLGILIPPSAPMVLYAYVTETSVGALFLAGLIPGVMMASMFALYCFVTERRAVAPADTQAAAPGAAEGFSLARASWSLSLPVFVLGGIYMGVFTATEAAGTGTLYAILIAALIYRSLRWRDLMEGFGEATRTSAMLLLIIAAAAIYGYMLTKLRVPQELTQLVLDWGLSRTGFLIGMMLLLFVLGLVLESFSIILLTMPAILSVLAQLDIDKVWYGVLLTLSLEMALISPPVAMNLVVIKAITGAPLAEVNKAIIPYMLMLAFGTALIVAFPGIALWLPRLAGYG</sequence>
<evidence type="ECO:0000256" key="3">
    <source>
        <dbReference type="ARBA" id="ARBA00022519"/>
    </source>
</evidence>
<comment type="function">
    <text evidence="7">Part of the tripartite ATP-independent periplasmic (TRAP) transport system.</text>
</comment>
<gene>
    <name evidence="9" type="ORF">HMPREF0731_0579</name>
</gene>
<name>D5RHM0_9PROT</name>
<feature type="domain" description="TRAP C4-dicarboxylate transport system permease DctM subunit" evidence="8">
    <location>
        <begin position="7"/>
        <end position="417"/>
    </location>
</feature>
<keyword evidence="4 7" id="KW-0812">Transmembrane</keyword>
<dbReference type="OrthoDB" id="9790209at2"/>
<dbReference type="AlphaFoldDB" id="D5RHM0"/>
<evidence type="ECO:0000256" key="1">
    <source>
        <dbReference type="ARBA" id="ARBA00004429"/>
    </source>
</evidence>
<feature type="transmembrane region" description="Helical" evidence="7">
    <location>
        <begin position="217"/>
        <end position="235"/>
    </location>
</feature>
<comment type="caution">
    <text evidence="7">Lacks conserved residue(s) required for the propagation of feature annotation.</text>
</comment>
<dbReference type="GO" id="GO:0005886">
    <property type="term" value="C:plasma membrane"/>
    <property type="evidence" value="ECO:0007669"/>
    <property type="project" value="UniProtKB-SubCell"/>
</dbReference>
<comment type="caution">
    <text evidence="9">The sequence shown here is derived from an EMBL/GenBank/DDBJ whole genome shotgun (WGS) entry which is preliminary data.</text>
</comment>
<accession>D5RHM0</accession>
<dbReference type="RefSeq" id="WP_007003639.1">
    <property type="nucleotide sequence ID" value="NZ_GG770778.1"/>
</dbReference>
<organism evidence="9 10">
    <name type="scientific">Pseudoroseomonas cervicalis ATCC 49957</name>
    <dbReference type="NCBI Taxonomy" id="525371"/>
    <lineage>
        <taxon>Bacteria</taxon>
        <taxon>Pseudomonadati</taxon>
        <taxon>Pseudomonadota</taxon>
        <taxon>Alphaproteobacteria</taxon>
        <taxon>Acetobacterales</taxon>
        <taxon>Roseomonadaceae</taxon>
        <taxon>Roseomonas</taxon>
    </lineage>
</organism>
<feature type="transmembrane region" description="Helical" evidence="7">
    <location>
        <begin position="46"/>
        <end position="65"/>
    </location>
</feature>
<reference evidence="9 10" key="1">
    <citation type="submission" date="2010-04" db="EMBL/GenBank/DDBJ databases">
        <authorList>
            <person name="Qin X."/>
            <person name="Bachman B."/>
            <person name="Battles P."/>
            <person name="Bell A."/>
            <person name="Bess C."/>
            <person name="Bickham C."/>
            <person name="Chaboub L."/>
            <person name="Chen D."/>
            <person name="Coyle M."/>
            <person name="Deiros D.R."/>
            <person name="Dinh H."/>
            <person name="Forbes L."/>
            <person name="Fowler G."/>
            <person name="Francisco L."/>
            <person name="Fu Q."/>
            <person name="Gubbala S."/>
            <person name="Hale W."/>
            <person name="Han Y."/>
            <person name="Hemphill L."/>
            <person name="Highlander S.K."/>
            <person name="Hirani K."/>
            <person name="Hogues M."/>
            <person name="Jackson L."/>
            <person name="Jakkamsetti A."/>
            <person name="Javaid M."/>
            <person name="Jiang H."/>
            <person name="Korchina V."/>
            <person name="Kovar C."/>
            <person name="Lara F."/>
            <person name="Lee S."/>
            <person name="Mata R."/>
            <person name="Mathew T."/>
            <person name="Moen C."/>
            <person name="Morales K."/>
            <person name="Munidasa M."/>
            <person name="Nazareth L."/>
            <person name="Ngo R."/>
            <person name="Nguyen L."/>
            <person name="Okwuonu G."/>
            <person name="Ongeri F."/>
            <person name="Patil S."/>
            <person name="Petrosino J."/>
            <person name="Pham C."/>
            <person name="Pham P."/>
            <person name="Pu L.-L."/>
            <person name="Puazo M."/>
            <person name="Raj R."/>
            <person name="Reid J."/>
            <person name="Rouhana J."/>
            <person name="Saada N."/>
            <person name="Shang Y."/>
            <person name="Simmons D."/>
            <person name="Thornton R."/>
            <person name="Warren J."/>
            <person name="Weissenberger G."/>
            <person name="Zhang J."/>
            <person name="Zhang L."/>
            <person name="Zhou C."/>
            <person name="Zhu D."/>
            <person name="Muzny D."/>
            <person name="Worley K."/>
            <person name="Gibbs R."/>
        </authorList>
    </citation>
    <scope>NUCLEOTIDE SEQUENCE [LARGE SCALE GENOMIC DNA]</scope>
    <source>
        <strain evidence="9 10">ATCC 49957</strain>
    </source>
</reference>
<dbReference type="NCBIfam" id="TIGR00786">
    <property type="entry name" value="dctM"/>
    <property type="match status" value="1"/>
</dbReference>
<feature type="transmembrane region" description="Helical" evidence="7">
    <location>
        <begin position="272"/>
        <end position="294"/>
    </location>
</feature>
<evidence type="ECO:0000256" key="2">
    <source>
        <dbReference type="ARBA" id="ARBA00022475"/>
    </source>
</evidence>
<dbReference type="GO" id="GO:0022857">
    <property type="term" value="F:transmembrane transporter activity"/>
    <property type="evidence" value="ECO:0007669"/>
    <property type="project" value="UniProtKB-UniRule"/>
</dbReference>
<dbReference type="EMBL" id="ADVL01000106">
    <property type="protein sequence ID" value="EFH13193.1"/>
    <property type="molecule type" value="Genomic_DNA"/>
</dbReference>
<keyword evidence="5 7" id="KW-1133">Transmembrane helix</keyword>
<feature type="transmembrane region" description="Helical" evidence="7">
    <location>
        <begin position="167"/>
        <end position="190"/>
    </location>
</feature>
<protein>
    <recommendedName>
        <fullName evidence="7">TRAP transporter large permease protein</fullName>
    </recommendedName>
</protein>
<comment type="similarity">
    <text evidence="7">Belongs to the TRAP transporter large permease family.</text>
</comment>
<evidence type="ECO:0000256" key="6">
    <source>
        <dbReference type="ARBA" id="ARBA00023136"/>
    </source>
</evidence>
<evidence type="ECO:0000313" key="10">
    <source>
        <dbReference type="Proteomes" id="UP000005324"/>
    </source>
</evidence>
<comment type="subunit">
    <text evidence="7">The complex comprises the extracytoplasmic solute receptor protein and the two transmembrane proteins.</text>
</comment>
<evidence type="ECO:0000256" key="4">
    <source>
        <dbReference type="ARBA" id="ARBA00022692"/>
    </source>
</evidence>
<dbReference type="HOGENOM" id="CLU_019824_4_0_5"/>
<dbReference type="PANTHER" id="PTHR33362">
    <property type="entry name" value="SIALIC ACID TRAP TRANSPORTER PERMEASE PROTEIN SIAT-RELATED"/>
    <property type="match status" value="1"/>
</dbReference>
<dbReference type="Proteomes" id="UP000005324">
    <property type="component" value="Unassembled WGS sequence"/>
</dbReference>
<feature type="transmembrane region" description="Helical" evidence="7">
    <location>
        <begin position="102"/>
        <end position="122"/>
    </location>
</feature>
<evidence type="ECO:0000313" key="9">
    <source>
        <dbReference type="EMBL" id="EFH13193.1"/>
    </source>
</evidence>
<dbReference type="InterPro" id="IPR004681">
    <property type="entry name" value="TRAP_DctM"/>
</dbReference>
<dbReference type="InterPro" id="IPR010656">
    <property type="entry name" value="DctM"/>
</dbReference>
<comment type="subcellular location">
    <subcellularLocation>
        <location evidence="1 7">Cell inner membrane</location>
        <topology evidence="1 7">Multi-pass membrane protein</topology>
    </subcellularLocation>
</comment>
<dbReference type="PIRSF" id="PIRSF006066">
    <property type="entry name" value="HI0050"/>
    <property type="match status" value="1"/>
</dbReference>
<keyword evidence="2" id="KW-1003">Cell membrane</keyword>
<dbReference type="Pfam" id="PF06808">
    <property type="entry name" value="DctM"/>
    <property type="match status" value="1"/>
</dbReference>
<feature type="transmembrane region" description="Helical" evidence="7">
    <location>
        <begin position="134"/>
        <end position="161"/>
    </location>
</feature>